<feature type="compositionally biased region" description="Basic residues" evidence="1">
    <location>
        <begin position="85"/>
        <end position="98"/>
    </location>
</feature>
<accession>A0AAE6TKB4</accession>
<name>A0AAE6TKB4_STRPT</name>
<feature type="compositionally biased region" description="Low complexity" evidence="1">
    <location>
        <begin position="21"/>
        <end position="36"/>
    </location>
</feature>
<feature type="compositionally biased region" description="Gly residues" evidence="1">
    <location>
        <begin position="60"/>
        <end position="72"/>
    </location>
</feature>
<dbReference type="EMBL" id="CP023691">
    <property type="protein sequence ID" value="QEV50312.1"/>
    <property type="molecule type" value="Genomic_DNA"/>
</dbReference>
<evidence type="ECO:0000313" key="2">
    <source>
        <dbReference type="EMBL" id="QEV50312.1"/>
    </source>
</evidence>
<organism evidence="2 3">
    <name type="scientific">Streptomyces platensis</name>
    <dbReference type="NCBI Taxonomy" id="58346"/>
    <lineage>
        <taxon>Bacteria</taxon>
        <taxon>Bacillati</taxon>
        <taxon>Actinomycetota</taxon>
        <taxon>Actinomycetes</taxon>
        <taxon>Kitasatosporales</taxon>
        <taxon>Streptomycetaceae</taxon>
        <taxon>Streptomyces</taxon>
    </lineage>
</organism>
<dbReference type="KEGG" id="spla:CP981_00165"/>
<gene>
    <name evidence="2" type="ORF">CP981_00165</name>
</gene>
<reference evidence="2 3" key="1">
    <citation type="submission" date="2017-09" db="EMBL/GenBank/DDBJ databases">
        <authorList>
            <person name="Lee N."/>
            <person name="Cho B.-K."/>
        </authorList>
    </citation>
    <scope>NUCLEOTIDE SEQUENCE [LARGE SCALE GENOMIC DNA]</scope>
    <source>
        <strain evidence="2 3">ATCC 23948</strain>
    </source>
</reference>
<sequence length="98" mass="9851">MHHDHTGIAGPQCNPLGSAERPPLLRLRPSGPVRGLTGAPRRGGVTFGATADGSGRSAGPLGGPADGAGRPGAAGRTEGRGGTGAHHRPRRPRGRLRC</sequence>
<dbReference type="Proteomes" id="UP000325458">
    <property type="component" value="Chromosome"/>
</dbReference>
<dbReference type="AlphaFoldDB" id="A0AAE6TKB4"/>
<evidence type="ECO:0000256" key="1">
    <source>
        <dbReference type="SAM" id="MobiDB-lite"/>
    </source>
</evidence>
<protein>
    <submittedName>
        <fullName evidence="2">Uncharacterized protein</fullName>
    </submittedName>
</protein>
<feature type="region of interest" description="Disordered" evidence="1">
    <location>
        <begin position="1"/>
        <end position="98"/>
    </location>
</feature>
<proteinExistence type="predicted"/>
<evidence type="ECO:0000313" key="3">
    <source>
        <dbReference type="Proteomes" id="UP000325458"/>
    </source>
</evidence>